<dbReference type="AlphaFoldDB" id="A0A1T3NRN2"/>
<sequence>MPSADVPPPTGPAQDGPGLDLANDPSVPSVPLSVLLADPALGLRQIAGPREDRPISSTGVTELEDPTPYLIGGELLLTAGVPLPKTPEGIDAYAGRIARAGAGALGFGLVPVYDDVPSALIEACDRHGLPLLRVPDGTPFVAVSQAAHAAMTESRYRDLRRISRAQGALVTAAVRADALRSVLDRLTVQLDAWTVLLDPAGNELVASGVRPDSGAVERLRALMARTIALSRHGEAGRDRVAPSTAADHHGGLHLTVHALPGGDAGGVPPAIGVVAGTAPTAVQHSVTAVAAVLLSLLTSPRHALGGDSRSSAALVRLMLGGSPQDVASLLMPSTPGAGWIVVRGRLGGQRPGPGPDSGDYPVQLAALGTALATPYLDLREREVHALVPTAPGSPAPDPAAANRLGWTLGFSAPSATVDLAVAANQAERALRYALAAGVPNRRHRHQDLSMHSLVSAADAAALAHARFAALADAPSPGYDVLLETLRTWLAHHGSWDRTATALGLHRNTVRQRVVRIGDLLDLNLHDPDVRMELWFALRWLPGERPSTERAGTGPE</sequence>
<feature type="compositionally biased region" description="Pro residues" evidence="1">
    <location>
        <begin position="1"/>
        <end position="11"/>
    </location>
</feature>
<evidence type="ECO:0000313" key="5">
    <source>
        <dbReference type="Proteomes" id="UP000190037"/>
    </source>
</evidence>
<dbReference type="InterPro" id="IPR042070">
    <property type="entry name" value="PucR_C-HTH_sf"/>
</dbReference>
<dbReference type="OrthoDB" id="8450798at2"/>
<dbReference type="InterPro" id="IPR051448">
    <property type="entry name" value="CdaR-like_regulators"/>
</dbReference>
<dbReference type="InterPro" id="IPR012914">
    <property type="entry name" value="PucR_dom"/>
</dbReference>
<keyword evidence="5" id="KW-1185">Reference proteome</keyword>
<evidence type="ECO:0000313" key="4">
    <source>
        <dbReference type="EMBL" id="OPC79557.1"/>
    </source>
</evidence>
<dbReference type="Pfam" id="PF13556">
    <property type="entry name" value="HTH_30"/>
    <property type="match status" value="1"/>
</dbReference>
<protein>
    <submittedName>
        <fullName evidence="4">PucR family transcriptional regulator</fullName>
    </submittedName>
</protein>
<feature type="region of interest" description="Disordered" evidence="1">
    <location>
        <begin position="1"/>
        <end position="25"/>
    </location>
</feature>
<dbReference type="Proteomes" id="UP000190037">
    <property type="component" value="Unassembled WGS sequence"/>
</dbReference>
<evidence type="ECO:0000256" key="1">
    <source>
        <dbReference type="SAM" id="MobiDB-lite"/>
    </source>
</evidence>
<name>A0A1T3NRN2_9ACTN</name>
<dbReference type="RefSeq" id="WP_078973822.1">
    <property type="nucleotide sequence ID" value="NZ_MWQN01000001.1"/>
</dbReference>
<feature type="domain" description="Purine catabolism PurC-like" evidence="2">
    <location>
        <begin position="35"/>
        <end position="150"/>
    </location>
</feature>
<dbReference type="PANTHER" id="PTHR33744">
    <property type="entry name" value="CARBOHYDRATE DIACID REGULATOR"/>
    <property type="match status" value="1"/>
</dbReference>
<reference evidence="4 5" key="1">
    <citation type="submission" date="2017-03" db="EMBL/GenBank/DDBJ databases">
        <title>Draft genome sequence of Streptomyces scabrisporus NF3, endophyte isolated from Amphipterygium adstringens.</title>
        <authorList>
            <person name="Vazquez M."/>
            <person name="Ceapa C.D."/>
            <person name="Rodriguez Luna D."/>
            <person name="Sanchez Esquivel S."/>
        </authorList>
    </citation>
    <scope>NUCLEOTIDE SEQUENCE [LARGE SCALE GENOMIC DNA]</scope>
    <source>
        <strain evidence="4 5">NF3</strain>
    </source>
</reference>
<feature type="domain" description="PucR C-terminal helix-turn-helix" evidence="3">
    <location>
        <begin position="481"/>
        <end position="538"/>
    </location>
</feature>
<evidence type="ECO:0000259" key="3">
    <source>
        <dbReference type="Pfam" id="PF13556"/>
    </source>
</evidence>
<dbReference type="EMBL" id="MWQN01000001">
    <property type="protein sequence ID" value="OPC79557.1"/>
    <property type="molecule type" value="Genomic_DNA"/>
</dbReference>
<organism evidence="4 5">
    <name type="scientific">Embleya scabrispora</name>
    <dbReference type="NCBI Taxonomy" id="159449"/>
    <lineage>
        <taxon>Bacteria</taxon>
        <taxon>Bacillati</taxon>
        <taxon>Actinomycetota</taxon>
        <taxon>Actinomycetes</taxon>
        <taxon>Kitasatosporales</taxon>
        <taxon>Streptomycetaceae</taxon>
        <taxon>Embleya</taxon>
    </lineage>
</organism>
<dbReference type="InterPro" id="IPR025736">
    <property type="entry name" value="PucR_C-HTH_dom"/>
</dbReference>
<dbReference type="PANTHER" id="PTHR33744:SF1">
    <property type="entry name" value="DNA-BINDING TRANSCRIPTIONAL ACTIVATOR ADER"/>
    <property type="match status" value="1"/>
</dbReference>
<evidence type="ECO:0000259" key="2">
    <source>
        <dbReference type="Pfam" id="PF07905"/>
    </source>
</evidence>
<dbReference type="Gene3D" id="1.10.10.2840">
    <property type="entry name" value="PucR C-terminal helix-turn-helix domain"/>
    <property type="match status" value="1"/>
</dbReference>
<accession>A0A1T3NRN2</accession>
<dbReference type="Pfam" id="PF07905">
    <property type="entry name" value="PucR"/>
    <property type="match status" value="1"/>
</dbReference>
<dbReference type="STRING" id="159449.B4N89_00075"/>
<gene>
    <name evidence="4" type="ORF">B4N89_00075</name>
</gene>
<comment type="caution">
    <text evidence="4">The sequence shown here is derived from an EMBL/GenBank/DDBJ whole genome shotgun (WGS) entry which is preliminary data.</text>
</comment>
<proteinExistence type="predicted"/>